<evidence type="ECO:0000256" key="1">
    <source>
        <dbReference type="SAM" id="Coils"/>
    </source>
</evidence>
<gene>
    <name evidence="3" type="ORF">Tci_690520</name>
</gene>
<protein>
    <submittedName>
        <fullName evidence="3">Uncharacterized protein</fullName>
    </submittedName>
</protein>
<feature type="compositionally biased region" description="Basic and acidic residues" evidence="2">
    <location>
        <begin position="321"/>
        <end position="330"/>
    </location>
</feature>
<accession>A0A699L2Y2</accession>
<sequence>MTIKTHNWSSSGHQEIHKIVRDEIFPIVNQVDAILQNFEIQFLKEAAKFVGDFKSLANEANASLAKHKALELEIEHLQTELERTKERFKNCIIKKEPEYAKLWNDWYKKCDECKYDKISYDKTYKDMQQKIEWLQAQLGDLKGKSKDTSSVSDTRNPLSQKLENENVELEFQLFKKVSDQKDNTQDTNENTKFAKKPIMENLPKVGKTNALSNPVTSNSVSTPQESKSVKNDKVIAQGMFRINPSNTSREEKHVPNTVSASARTKPITVSQPPVITKKDVNSDLNGLSSTGVDNTKTRRPQPRSNTKHDRVPSVSKSSRSKNKEAKVEEHHRNLLLSNNNKHTLLVCNNIQIDSHDVISKVVCAMCKKCLISVNHDKCLRNYVNGKNSCGKKQKAKVSF</sequence>
<feature type="compositionally biased region" description="Polar residues" evidence="2">
    <location>
        <begin position="256"/>
        <end position="273"/>
    </location>
</feature>
<evidence type="ECO:0000256" key="2">
    <source>
        <dbReference type="SAM" id="MobiDB-lite"/>
    </source>
</evidence>
<feature type="non-terminal residue" evidence="3">
    <location>
        <position position="399"/>
    </location>
</feature>
<evidence type="ECO:0000313" key="3">
    <source>
        <dbReference type="EMBL" id="GFB18549.1"/>
    </source>
</evidence>
<reference evidence="3" key="1">
    <citation type="journal article" date="2019" name="Sci. Rep.">
        <title>Draft genome of Tanacetum cinerariifolium, the natural source of mosquito coil.</title>
        <authorList>
            <person name="Yamashiro T."/>
            <person name="Shiraishi A."/>
            <person name="Satake H."/>
            <person name="Nakayama K."/>
        </authorList>
    </citation>
    <scope>NUCLEOTIDE SEQUENCE</scope>
</reference>
<dbReference type="EMBL" id="BKCJ010570600">
    <property type="protein sequence ID" value="GFB18549.1"/>
    <property type="molecule type" value="Genomic_DNA"/>
</dbReference>
<feature type="coiled-coil region" evidence="1">
    <location>
        <begin position="60"/>
        <end position="94"/>
    </location>
</feature>
<dbReference type="AlphaFoldDB" id="A0A699L2Y2"/>
<feature type="region of interest" description="Disordered" evidence="2">
    <location>
        <begin position="242"/>
        <end position="330"/>
    </location>
</feature>
<proteinExistence type="predicted"/>
<feature type="region of interest" description="Disordered" evidence="2">
    <location>
        <begin position="198"/>
        <end position="229"/>
    </location>
</feature>
<name>A0A699L2Y2_TANCI</name>
<feature type="compositionally biased region" description="Polar residues" evidence="2">
    <location>
        <begin position="282"/>
        <end position="294"/>
    </location>
</feature>
<comment type="caution">
    <text evidence="3">The sequence shown here is derived from an EMBL/GenBank/DDBJ whole genome shotgun (WGS) entry which is preliminary data.</text>
</comment>
<feature type="compositionally biased region" description="Polar residues" evidence="2">
    <location>
        <begin position="209"/>
        <end position="226"/>
    </location>
</feature>
<organism evidence="3">
    <name type="scientific">Tanacetum cinerariifolium</name>
    <name type="common">Dalmatian daisy</name>
    <name type="synonym">Chrysanthemum cinerariifolium</name>
    <dbReference type="NCBI Taxonomy" id="118510"/>
    <lineage>
        <taxon>Eukaryota</taxon>
        <taxon>Viridiplantae</taxon>
        <taxon>Streptophyta</taxon>
        <taxon>Embryophyta</taxon>
        <taxon>Tracheophyta</taxon>
        <taxon>Spermatophyta</taxon>
        <taxon>Magnoliopsida</taxon>
        <taxon>eudicotyledons</taxon>
        <taxon>Gunneridae</taxon>
        <taxon>Pentapetalae</taxon>
        <taxon>asterids</taxon>
        <taxon>campanulids</taxon>
        <taxon>Asterales</taxon>
        <taxon>Asteraceae</taxon>
        <taxon>Asteroideae</taxon>
        <taxon>Anthemideae</taxon>
        <taxon>Anthemidinae</taxon>
        <taxon>Tanacetum</taxon>
    </lineage>
</organism>
<keyword evidence="1" id="KW-0175">Coiled coil</keyword>